<dbReference type="STRING" id="416874.SAMN04487958_107218"/>
<keyword evidence="1" id="KW-1133">Transmembrane helix</keyword>
<feature type="transmembrane region" description="Helical" evidence="1">
    <location>
        <begin position="46"/>
        <end position="64"/>
    </location>
</feature>
<evidence type="ECO:0000256" key="1">
    <source>
        <dbReference type="SAM" id="Phobius"/>
    </source>
</evidence>
<gene>
    <name evidence="2" type="ORF">SAMN04487958_107218</name>
</gene>
<proteinExistence type="predicted"/>
<evidence type="ECO:0000313" key="3">
    <source>
        <dbReference type="Proteomes" id="UP000198505"/>
    </source>
</evidence>
<keyword evidence="3" id="KW-1185">Reference proteome</keyword>
<organism evidence="2 3">
    <name type="scientific">Vreelandella subterranea</name>
    <dbReference type="NCBI Taxonomy" id="416874"/>
    <lineage>
        <taxon>Bacteria</taxon>
        <taxon>Pseudomonadati</taxon>
        <taxon>Pseudomonadota</taxon>
        <taxon>Gammaproteobacteria</taxon>
        <taxon>Oceanospirillales</taxon>
        <taxon>Halomonadaceae</taxon>
        <taxon>Vreelandella</taxon>
    </lineage>
</organism>
<reference evidence="3" key="1">
    <citation type="submission" date="2016-10" db="EMBL/GenBank/DDBJ databases">
        <authorList>
            <person name="Varghese N."/>
            <person name="Submissions S."/>
        </authorList>
    </citation>
    <scope>NUCLEOTIDE SEQUENCE [LARGE SCALE GENOMIC DNA]</scope>
    <source>
        <strain evidence="3">CGMCC 1.6495</strain>
    </source>
</reference>
<name>A0A1H9UU25_9GAMM</name>
<keyword evidence="1" id="KW-0472">Membrane</keyword>
<protein>
    <submittedName>
        <fullName evidence="2">Uncharacterized protein</fullName>
    </submittedName>
</protein>
<evidence type="ECO:0000313" key="2">
    <source>
        <dbReference type="EMBL" id="SES12831.1"/>
    </source>
</evidence>
<dbReference type="EMBL" id="FOGS01000007">
    <property type="protein sequence ID" value="SES12831.1"/>
    <property type="molecule type" value="Genomic_DNA"/>
</dbReference>
<feature type="transmembrane region" description="Helical" evidence="1">
    <location>
        <begin position="17"/>
        <end position="34"/>
    </location>
</feature>
<dbReference type="Proteomes" id="UP000198505">
    <property type="component" value="Unassembled WGS sequence"/>
</dbReference>
<sequence length="72" mass="8127">MDIESLRIKTLNTLKPVYWLPGFAAGWVFFGYWMSLVGNPHVAETFVGFVIGVCIFSGITWKLYKAVNKLPS</sequence>
<dbReference type="AlphaFoldDB" id="A0A1H9UU25"/>
<keyword evidence="1" id="KW-0812">Transmembrane</keyword>
<accession>A0A1H9UU25</accession>
<dbReference type="RefSeq" id="WP_092828196.1">
    <property type="nucleotide sequence ID" value="NZ_FOGS01000007.1"/>
</dbReference>